<dbReference type="PANTHER" id="PTHR30244:SF34">
    <property type="entry name" value="DTDP-4-AMINO-4,6-DIDEOXYGALACTOSE TRANSAMINASE"/>
    <property type="match status" value="1"/>
</dbReference>
<evidence type="ECO:0000256" key="3">
    <source>
        <dbReference type="RuleBase" id="RU004508"/>
    </source>
</evidence>
<dbReference type="OrthoDB" id="9810913at2"/>
<dbReference type="GO" id="GO:0030170">
    <property type="term" value="F:pyridoxal phosphate binding"/>
    <property type="evidence" value="ECO:0007669"/>
    <property type="project" value="TreeGrafter"/>
</dbReference>
<dbReference type="InterPro" id="IPR015424">
    <property type="entry name" value="PyrdxlP-dep_Trfase"/>
</dbReference>
<dbReference type="RefSeq" id="WP_109827470.1">
    <property type="nucleotide sequence ID" value="NZ_CP029494.1"/>
</dbReference>
<dbReference type="GO" id="GO:0008483">
    <property type="term" value="F:transaminase activity"/>
    <property type="evidence" value="ECO:0007669"/>
    <property type="project" value="UniProtKB-KW"/>
</dbReference>
<keyword evidence="4" id="KW-0808">Transferase</keyword>
<sequence>MTTITRLDRTLASWPVFESDEIEAATRVLSSGKVNYWTGTEGREFEREYAQALGVKHAIALHNGTQALELALYALDVGEGDEVVTTPRTFIASASAAVMRGATPVLAEVDHDSGNITAETIRAVLSPRTKAIIVVHLAGWPCEMDEIMALAREHDLYVIEDCAQAQGAMYKGRPVGSIGDLGCFSFCQDKIITTGGEGGLLVTNNEAWWKKAWAFKDHGKSYDAVYHREHAPGFRWLHESFGTNWRMLEFQAAIGRLQLRKLPEWSQRRRENAEILQTRFSALKALRVPTVPDHSVHAEYKFYAYVRPEQLRPDWSRDRIMNELNARGVPCFSGSCSEIYLEQAFVKAGLGPKERFPVARELGETSLMLLVHPTLSTADMHAVADIVEDVMETATS</sequence>
<accession>A0A2Z3JFC7</accession>
<dbReference type="AlphaFoldDB" id="A0A2Z3JFC7"/>
<keyword evidence="2 3" id="KW-0663">Pyridoxal phosphate</keyword>
<gene>
    <name evidence="4" type="ORF">DKM44_11295</name>
</gene>
<comment type="similarity">
    <text evidence="3">Belongs to the DegT/DnrJ/EryC1 family.</text>
</comment>
<dbReference type="EMBL" id="CP029494">
    <property type="protein sequence ID" value="AWN23742.1"/>
    <property type="molecule type" value="Genomic_DNA"/>
</dbReference>
<dbReference type="Proteomes" id="UP000245368">
    <property type="component" value="Chromosome"/>
</dbReference>
<evidence type="ECO:0000256" key="1">
    <source>
        <dbReference type="PIRSR" id="PIRSR000390-1"/>
    </source>
</evidence>
<organism evidence="4 5">
    <name type="scientific">Deinococcus irradiatisoli</name>
    <dbReference type="NCBI Taxonomy" id="2202254"/>
    <lineage>
        <taxon>Bacteria</taxon>
        <taxon>Thermotogati</taxon>
        <taxon>Deinococcota</taxon>
        <taxon>Deinococci</taxon>
        <taxon>Deinococcales</taxon>
        <taxon>Deinococcaceae</taxon>
        <taxon>Deinococcus</taxon>
    </lineage>
</organism>
<dbReference type="Gene3D" id="3.90.1150.10">
    <property type="entry name" value="Aspartate Aminotransferase, domain 1"/>
    <property type="match status" value="1"/>
</dbReference>
<reference evidence="4 5" key="1">
    <citation type="submission" date="2018-05" db="EMBL/GenBank/DDBJ databases">
        <title>Complete Genome Sequence of Deinococcus sp. strain 17bor-2.</title>
        <authorList>
            <person name="Srinivasan S."/>
        </authorList>
    </citation>
    <scope>NUCLEOTIDE SEQUENCE [LARGE SCALE GENOMIC DNA]</scope>
    <source>
        <strain evidence="4 5">17bor-2</strain>
    </source>
</reference>
<keyword evidence="4" id="KW-0032">Aminotransferase</keyword>
<dbReference type="GO" id="GO:0000271">
    <property type="term" value="P:polysaccharide biosynthetic process"/>
    <property type="evidence" value="ECO:0007669"/>
    <property type="project" value="TreeGrafter"/>
</dbReference>
<dbReference type="Pfam" id="PF01041">
    <property type="entry name" value="DegT_DnrJ_EryC1"/>
    <property type="match status" value="1"/>
</dbReference>
<evidence type="ECO:0000313" key="4">
    <source>
        <dbReference type="EMBL" id="AWN23742.1"/>
    </source>
</evidence>
<dbReference type="KEGG" id="dez:DKM44_11295"/>
<dbReference type="InterPro" id="IPR000653">
    <property type="entry name" value="DegT/StrS_aminotransferase"/>
</dbReference>
<dbReference type="Gene3D" id="3.40.640.10">
    <property type="entry name" value="Type I PLP-dependent aspartate aminotransferase-like (Major domain)"/>
    <property type="match status" value="1"/>
</dbReference>
<evidence type="ECO:0000313" key="5">
    <source>
        <dbReference type="Proteomes" id="UP000245368"/>
    </source>
</evidence>
<dbReference type="InterPro" id="IPR015422">
    <property type="entry name" value="PyrdxlP-dep_Trfase_small"/>
</dbReference>
<keyword evidence="5" id="KW-1185">Reference proteome</keyword>
<evidence type="ECO:0000256" key="2">
    <source>
        <dbReference type="PIRSR" id="PIRSR000390-2"/>
    </source>
</evidence>
<dbReference type="PANTHER" id="PTHR30244">
    <property type="entry name" value="TRANSAMINASE"/>
    <property type="match status" value="1"/>
</dbReference>
<protein>
    <submittedName>
        <fullName evidence="4">Aminotransferase</fullName>
    </submittedName>
</protein>
<feature type="modified residue" description="N6-(pyridoxal phosphate)lysine" evidence="2">
    <location>
        <position position="190"/>
    </location>
</feature>
<feature type="active site" description="Proton acceptor" evidence="1">
    <location>
        <position position="190"/>
    </location>
</feature>
<dbReference type="CDD" id="cd00616">
    <property type="entry name" value="AHBA_syn"/>
    <property type="match status" value="1"/>
</dbReference>
<proteinExistence type="inferred from homology"/>
<dbReference type="InterPro" id="IPR015421">
    <property type="entry name" value="PyrdxlP-dep_Trfase_major"/>
</dbReference>
<name>A0A2Z3JFC7_9DEIO</name>
<dbReference type="PIRSF" id="PIRSF000390">
    <property type="entry name" value="PLP_StrS"/>
    <property type="match status" value="1"/>
</dbReference>
<dbReference type="SUPFAM" id="SSF53383">
    <property type="entry name" value="PLP-dependent transferases"/>
    <property type="match status" value="1"/>
</dbReference>